<evidence type="ECO:0000313" key="3">
    <source>
        <dbReference type="EMBL" id="OJT08616.1"/>
    </source>
</evidence>
<dbReference type="Pfam" id="PF00069">
    <property type="entry name" value="Pkinase"/>
    <property type="match status" value="1"/>
</dbReference>
<sequence>MSSGDEHESNNPPWYAPDRPGGKFNASGVPNRLFQHPVIQQRKIYLSHAVQPGVVFFTLVAPAPALLGNQVVKILHTDKEEMAIYERLLPELHRLNNHTIPGEITRTGHPLLIMPRLNNINNLYKRERWTPRRLMDAILQVVEGVEYLHGKHIAHMDLHPDNLVVGTRQTAAEHERVVENRIYIIDFDQSRQFTLGPGVQRAITLPDTVHDPPNGLTSFDPYSWDVYCMGRTLHQVVEEYVTDRTCIRVVRRLTGSLRSTFGGWLVTNGSEAVLAYAAAVPPHVWRCGF</sequence>
<dbReference type="GO" id="GO:0004672">
    <property type="term" value="F:protein kinase activity"/>
    <property type="evidence" value="ECO:0007669"/>
    <property type="project" value="InterPro"/>
</dbReference>
<evidence type="ECO:0000313" key="4">
    <source>
        <dbReference type="Proteomes" id="UP000184267"/>
    </source>
</evidence>
<protein>
    <recommendedName>
        <fullName evidence="2">Protein kinase domain-containing protein</fullName>
    </recommendedName>
</protein>
<evidence type="ECO:0000256" key="1">
    <source>
        <dbReference type="SAM" id="MobiDB-lite"/>
    </source>
</evidence>
<dbReference type="AlphaFoldDB" id="A0A1M2VM14"/>
<dbReference type="OMA" id="MPRIDWV"/>
<evidence type="ECO:0000259" key="2">
    <source>
        <dbReference type="PROSITE" id="PS50011"/>
    </source>
</evidence>
<dbReference type="SMART" id="SM00220">
    <property type="entry name" value="S_TKc"/>
    <property type="match status" value="1"/>
</dbReference>
<comment type="caution">
    <text evidence="3">The sequence shown here is derived from an EMBL/GenBank/DDBJ whole genome shotgun (WGS) entry which is preliminary data.</text>
</comment>
<feature type="region of interest" description="Disordered" evidence="1">
    <location>
        <begin position="1"/>
        <end position="22"/>
    </location>
</feature>
<accession>A0A1M2VM14</accession>
<dbReference type="PROSITE" id="PS50011">
    <property type="entry name" value="PROTEIN_KINASE_DOM"/>
    <property type="match status" value="1"/>
</dbReference>
<dbReference type="InterPro" id="IPR000719">
    <property type="entry name" value="Prot_kinase_dom"/>
</dbReference>
<dbReference type="Proteomes" id="UP000184267">
    <property type="component" value="Unassembled WGS sequence"/>
</dbReference>
<organism evidence="3 4">
    <name type="scientific">Trametes pubescens</name>
    <name type="common">White-rot fungus</name>
    <dbReference type="NCBI Taxonomy" id="154538"/>
    <lineage>
        <taxon>Eukaryota</taxon>
        <taxon>Fungi</taxon>
        <taxon>Dikarya</taxon>
        <taxon>Basidiomycota</taxon>
        <taxon>Agaricomycotina</taxon>
        <taxon>Agaricomycetes</taxon>
        <taxon>Polyporales</taxon>
        <taxon>Polyporaceae</taxon>
        <taxon>Trametes</taxon>
    </lineage>
</organism>
<proteinExistence type="predicted"/>
<name>A0A1M2VM14_TRAPU</name>
<dbReference type="GO" id="GO:0005524">
    <property type="term" value="F:ATP binding"/>
    <property type="evidence" value="ECO:0007669"/>
    <property type="project" value="InterPro"/>
</dbReference>
<gene>
    <name evidence="3" type="ORF">TRAPUB_465</name>
</gene>
<keyword evidence="4" id="KW-1185">Reference proteome</keyword>
<dbReference type="OrthoDB" id="4062651at2759"/>
<feature type="domain" description="Protein kinase" evidence="2">
    <location>
        <begin position="46"/>
        <end position="289"/>
    </location>
</feature>
<dbReference type="SUPFAM" id="SSF56112">
    <property type="entry name" value="Protein kinase-like (PK-like)"/>
    <property type="match status" value="1"/>
</dbReference>
<dbReference type="InterPro" id="IPR011009">
    <property type="entry name" value="Kinase-like_dom_sf"/>
</dbReference>
<dbReference type="EMBL" id="MNAD01001025">
    <property type="protein sequence ID" value="OJT08616.1"/>
    <property type="molecule type" value="Genomic_DNA"/>
</dbReference>
<reference evidence="3 4" key="1">
    <citation type="submission" date="2016-10" db="EMBL/GenBank/DDBJ databases">
        <title>Genome sequence of the basidiomycete white-rot fungus Trametes pubescens.</title>
        <authorList>
            <person name="Makela M.R."/>
            <person name="Granchi Z."/>
            <person name="Peng M."/>
            <person name="De Vries R.P."/>
            <person name="Grigoriev I."/>
            <person name="Riley R."/>
            <person name="Hilden K."/>
        </authorList>
    </citation>
    <scope>NUCLEOTIDE SEQUENCE [LARGE SCALE GENOMIC DNA]</scope>
    <source>
        <strain evidence="3 4">FBCC735</strain>
    </source>
</reference>
<dbReference type="Gene3D" id="1.10.510.10">
    <property type="entry name" value="Transferase(Phosphotransferase) domain 1"/>
    <property type="match status" value="1"/>
</dbReference>